<protein>
    <recommendedName>
        <fullName evidence="3">Lachrymatory factor synthase</fullName>
    </recommendedName>
</protein>
<reference evidence="1" key="1">
    <citation type="submission" date="2023-07" db="EMBL/GenBank/DDBJ databases">
        <title>draft genome sequence of fig (Ficus carica).</title>
        <authorList>
            <person name="Takahashi T."/>
            <person name="Nishimura K."/>
        </authorList>
    </citation>
    <scope>NUCLEOTIDE SEQUENCE</scope>
</reference>
<name>A0AA88D2E4_FICCA</name>
<organism evidence="1 2">
    <name type="scientific">Ficus carica</name>
    <name type="common">Common fig</name>
    <dbReference type="NCBI Taxonomy" id="3494"/>
    <lineage>
        <taxon>Eukaryota</taxon>
        <taxon>Viridiplantae</taxon>
        <taxon>Streptophyta</taxon>
        <taxon>Embryophyta</taxon>
        <taxon>Tracheophyta</taxon>
        <taxon>Spermatophyta</taxon>
        <taxon>Magnoliopsida</taxon>
        <taxon>eudicotyledons</taxon>
        <taxon>Gunneridae</taxon>
        <taxon>Pentapetalae</taxon>
        <taxon>rosids</taxon>
        <taxon>fabids</taxon>
        <taxon>Rosales</taxon>
        <taxon>Moraceae</taxon>
        <taxon>Ficeae</taxon>
        <taxon>Ficus</taxon>
    </lineage>
</organism>
<dbReference type="Proteomes" id="UP001187192">
    <property type="component" value="Unassembled WGS sequence"/>
</dbReference>
<dbReference type="CDD" id="cd07821">
    <property type="entry name" value="PYR_PYL_RCAR_like"/>
    <property type="match status" value="1"/>
</dbReference>
<sequence length="107" mass="12094">MIRYCASTITSQSGETTIKWAKEKLIEIDPIQRRLSYEIMENNVGFKYWVATMQVFQINGDGEGGCEIKWSFVGDPADGWSYDGLVSYYDSSLQSIAKKMEDALSSN</sequence>
<comment type="caution">
    <text evidence="1">The sequence shown here is derived from an EMBL/GenBank/DDBJ whole genome shotgun (WGS) entry which is preliminary data.</text>
</comment>
<evidence type="ECO:0008006" key="3">
    <source>
        <dbReference type="Google" id="ProtNLM"/>
    </source>
</evidence>
<evidence type="ECO:0000313" key="1">
    <source>
        <dbReference type="EMBL" id="GMN40001.1"/>
    </source>
</evidence>
<dbReference type="Pfam" id="PF10604">
    <property type="entry name" value="Polyketide_cyc2"/>
    <property type="match status" value="1"/>
</dbReference>
<dbReference type="Gene3D" id="3.30.530.20">
    <property type="match status" value="1"/>
</dbReference>
<dbReference type="GO" id="GO:0004864">
    <property type="term" value="F:protein phosphatase inhibitor activity"/>
    <property type="evidence" value="ECO:0007669"/>
    <property type="project" value="UniProtKB-ARBA"/>
</dbReference>
<dbReference type="AlphaFoldDB" id="A0AA88D2E4"/>
<keyword evidence="2" id="KW-1185">Reference proteome</keyword>
<dbReference type="EMBL" id="BTGU01000010">
    <property type="protein sequence ID" value="GMN40001.1"/>
    <property type="molecule type" value="Genomic_DNA"/>
</dbReference>
<accession>A0AA88D2E4</accession>
<dbReference type="SUPFAM" id="SSF55961">
    <property type="entry name" value="Bet v1-like"/>
    <property type="match status" value="1"/>
</dbReference>
<evidence type="ECO:0000313" key="2">
    <source>
        <dbReference type="Proteomes" id="UP001187192"/>
    </source>
</evidence>
<dbReference type="InterPro" id="IPR053249">
    <property type="entry name" value="LFS"/>
</dbReference>
<gene>
    <name evidence="1" type="ORF">TIFTF001_009240</name>
</gene>
<dbReference type="PANTHER" id="PTHR33789">
    <property type="entry name" value="LACHRYMATORY-FACTOR SYNTHASE"/>
    <property type="match status" value="1"/>
</dbReference>
<dbReference type="PANTHER" id="PTHR33789:SF11">
    <property type="entry name" value="OS05G0202300 PROTEIN"/>
    <property type="match status" value="1"/>
</dbReference>
<proteinExistence type="predicted"/>
<dbReference type="InterPro" id="IPR019587">
    <property type="entry name" value="Polyketide_cyclase/dehydratase"/>
</dbReference>
<dbReference type="InterPro" id="IPR023393">
    <property type="entry name" value="START-like_dom_sf"/>
</dbReference>